<comment type="similarity">
    <text evidence="2">Belongs to the SusD family.</text>
</comment>
<evidence type="ECO:0000256" key="1">
    <source>
        <dbReference type="ARBA" id="ARBA00004442"/>
    </source>
</evidence>
<dbReference type="InterPro" id="IPR033985">
    <property type="entry name" value="SusD-like_N"/>
</dbReference>
<comment type="caution">
    <text evidence="9">The sequence shown here is derived from an EMBL/GenBank/DDBJ whole genome shotgun (WGS) entry which is preliminary data.</text>
</comment>
<evidence type="ECO:0000313" key="10">
    <source>
        <dbReference type="Proteomes" id="UP001139521"/>
    </source>
</evidence>
<keyword evidence="5" id="KW-0998">Cell outer membrane</keyword>
<protein>
    <submittedName>
        <fullName evidence="9">RagB/SusD family nutrient uptake outer membrane protein</fullName>
    </submittedName>
</protein>
<evidence type="ECO:0000259" key="8">
    <source>
        <dbReference type="Pfam" id="PF14322"/>
    </source>
</evidence>
<dbReference type="GO" id="GO:0009279">
    <property type="term" value="C:cell outer membrane"/>
    <property type="evidence" value="ECO:0007669"/>
    <property type="project" value="UniProtKB-SubCell"/>
</dbReference>
<dbReference type="AlphaFoldDB" id="A0A9X2CPC4"/>
<evidence type="ECO:0000259" key="7">
    <source>
        <dbReference type="Pfam" id="PF07980"/>
    </source>
</evidence>
<evidence type="ECO:0000256" key="2">
    <source>
        <dbReference type="ARBA" id="ARBA00006275"/>
    </source>
</evidence>
<organism evidence="9 10">
    <name type="scientific">Zunongwangia pacifica</name>
    <dbReference type="NCBI Taxonomy" id="2911062"/>
    <lineage>
        <taxon>Bacteria</taxon>
        <taxon>Pseudomonadati</taxon>
        <taxon>Bacteroidota</taxon>
        <taxon>Flavobacteriia</taxon>
        <taxon>Flavobacteriales</taxon>
        <taxon>Flavobacteriaceae</taxon>
        <taxon>Zunongwangia</taxon>
    </lineage>
</organism>
<dbReference type="Gene3D" id="1.25.40.390">
    <property type="match status" value="1"/>
</dbReference>
<dbReference type="Pfam" id="PF07980">
    <property type="entry name" value="SusD_RagB"/>
    <property type="match status" value="1"/>
</dbReference>
<keyword evidence="4" id="KW-0472">Membrane</keyword>
<name>A0A9X2CPC4_9FLAO</name>
<feature type="domain" description="RagB/SusD" evidence="7">
    <location>
        <begin position="343"/>
        <end position="476"/>
    </location>
</feature>
<accession>A0A9X2CPC4</accession>
<keyword evidence="3 6" id="KW-0732">Signal</keyword>
<keyword evidence="10" id="KW-1185">Reference proteome</keyword>
<comment type="subcellular location">
    <subcellularLocation>
        <location evidence="1">Cell outer membrane</location>
    </subcellularLocation>
</comment>
<dbReference type="CDD" id="cd08977">
    <property type="entry name" value="SusD"/>
    <property type="match status" value="1"/>
</dbReference>
<feature type="domain" description="SusD-like N-terminal" evidence="8">
    <location>
        <begin position="25"/>
        <end position="227"/>
    </location>
</feature>
<dbReference type="EMBL" id="JAKHSK010000027">
    <property type="protein sequence ID" value="MCL6219839.1"/>
    <property type="molecule type" value="Genomic_DNA"/>
</dbReference>
<evidence type="ECO:0000256" key="4">
    <source>
        <dbReference type="ARBA" id="ARBA00023136"/>
    </source>
</evidence>
<feature type="chain" id="PRO_5040976426" evidence="6">
    <location>
        <begin position="22"/>
        <end position="476"/>
    </location>
</feature>
<dbReference type="SUPFAM" id="SSF48452">
    <property type="entry name" value="TPR-like"/>
    <property type="match status" value="1"/>
</dbReference>
<evidence type="ECO:0000256" key="3">
    <source>
        <dbReference type="ARBA" id="ARBA00022729"/>
    </source>
</evidence>
<dbReference type="PROSITE" id="PS51257">
    <property type="entry name" value="PROKAR_LIPOPROTEIN"/>
    <property type="match status" value="1"/>
</dbReference>
<evidence type="ECO:0000313" key="9">
    <source>
        <dbReference type="EMBL" id="MCL6219839.1"/>
    </source>
</evidence>
<dbReference type="Pfam" id="PF14322">
    <property type="entry name" value="SusD-like_3"/>
    <property type="match status" value="1"/>
</dbReference>
<reference evidence="9" key="1">
    <citation type="submission" date="2022-01" db="EMBL/GenBank/DDBJ databases">
        <title>Genome sequencing of Zunongwangia sp. M21534 genome.</title>
        <authorList>
            <person name="Chen Y."/>
            <person name="Dong C."/>
            <person name="Shao Z."/>
        </authorList>
    </citation>
    <scope>NUCLEOTIDE SEQUENCE</scope>
    <source>
        <strain evidence="9">MCCC M21534</strain>
    </source>
</reference>
<gene>
    <name evidence="9" type="ORF">L1967_16215</name>
</gene>
<sequence>MKINIKNIQLLLCLVVALSIASCDDYLDIPAPSDAFYAENTFVNDATTATTINGVLADLSVNAYISELALNTGLYTDEFMLNNSNSITYQRFYNDDLNSNNAPSVWSDFYPLVYRVNAIIEGINNTTATLVNKDQYLGEAFFIRALSFYYLTNVYGDIALPTTSDYKVNNKLSRQPQEEAFQQIIADLEMAESLLPENYAASDGSETISQARPNKTAAKALLARVFLHTENWQKAQEISSGILNSGQQSLVPLEDVFKTDSQAMIWELMPNNNPDSYMKYVPDYNIYFSWNSGFLPIEMEFSYAPAYLSASQLAAFEEGDLRFQNWVFPLEINDITYYLPYKYQSDVAGEEASAMLRIAEQYLINARANAELGNLGDANARINEIRNRAGLPAINPTSKEEVLTAIAKERRVEFFAENGYRFFDLKRTNAIDAVMNEVVKNKTAFGEATWGSHKQYWPISYGEINANPNLEQTEGY</sequence>
<dbReference type="InterPro" id="IPR012944">
    <property type="entry name" value="SusD_RagB_dom"/>
</dbReference>
<proteinExistence type="inferred from homology"/>
<dbReference type="Proteomes" id="UP001139521">
    <property type="component" value="Unassembled WGS sequence"/>
</dbReference>
<evidence type="ECO:0000256" key="6">
    <source>
        <dbReference type="SAM" id="SignalP"/>
    </source>
</evidence>
<feature type="signal peptide" evidence="6">
    <location>
        <begin position="1"/>
        <end position="21"/>
    </location>
</feature>
<dbReference type="InterPro" id="IPR011990">
    <property type="entry name" value="TPR-like_helical_dom_sf"/>
</dbReference>
<dbReference type="RefSeq" id="WP_249602553.1">
    <property type="nucleotide sequence ID" value="NZ_JAKHSK010000027.1"/>
</dbReference>
<evidence type="ECO:0000256" key="5">
    <source>
        <dbReference type="ARBA" id="ARBA00023237"/>
    </source>
</evidence>